<proteinExistence type="predicted"/>
<evidence type="ECO:0000313" key="1">
    <source>
        <dbReference type="EMBL" id="KAJ1677593.1"/>
    </source>
</evidence>
<organism evidence="1 2">
    <name type="scientific">Spiromyces aspiralis</name>
    <dbReference type="NCBI Taxonomy" id="68401"/>
    <lineage>
        <taxon>Eukaryota</taxon>
        <taxon>Fungi</taxon>
        <taxon>Fungi incertae sedis</taxon>
        <taxon>Zoopagomycota</taxon>
        <taxon>Kickxellomycotina</taxon>
        <taxon>Kickxellomycetes</taxon>
        <taxon>Kickxellales</taxon>
        <taxon>Kickxellaceae</taxon>
        <taxon>Spiromyces</taxon>
    </lineage>
</organism>
<dbReference type="EMBL" id="JAMZIH010002217">
    <property type="protein sequence ID" value="KAJ1677593.1"/>
    <property type="molecule type" value="Genomic_DNA"/>
</dbReference>
<reference evidence="1" key="1">
    <citation type="submission" date="2022-06" db="EMBL/GenBank/DDBJ databases">
        <title>Phylogenomic reconstructions and comparative analyses of Kickxellomycotina fungi.</title>
        <authorList>
            <person name="Reynolds N.K."/>
            <person name="Stajich J.E."/>
            <person name="Barry K."/>
            <person name="Grigoriev I.V."/>
            <person name="Crous P."/>
            <person name="Smith M.E."/>
        </authorList>
    </citation>
    <scope>NUCLEOTIDE SEQUENCE</scope>
    <source>
        <strain evidence="1">RSA 2271</strain>
    </source>
</reference>
<protein>
    <submittedName>
        <fullName evidence="1">Uncharacterized protein</fullName>
    </submittedName>
</protein>
<gene>
    <name evidence="1" type="ORF">EV182_005847</name>
</gene>
<dbReference type="Proteomes" id="UP001145114">
    <property type="component" value="Unassembled WGS sequence"/>
</dbReference>
<accession>A0ACC1HM18</accession>
<sequence length="193" mass="21700">MTRQHGNRSLRDLVRRIHSALLLPWRPSARRRQDAAGKADPGENQWRSIYVNTPLPHQPSSSPTKRSTPTYATNKIRTAKYTLISFFPKSLVFQFKRIANCYFLFIIILQFIPSISEGSAKLSAISLLFIVFLSMCKDGYEDSKRSASDRDANRALTHIMGNGWVNFNKPPMSVLTPRGPLKLLFDDSGAGGS</sequence>
<feature type="non-terminal residue" evidence="1">
    <location>
        <position position="193"/>
    </location>
</feature>
<name>A0ACC1HM18_9FUNG</name>
<comment type="caution">
    <text evidence="1">The sequence shown here is derived from an EMBL/GenBank/DDBJ whole genome shotgun (WGS) entry which is preliminary data.</text>
</comment>
<evidence type="ECO:0000313" key="2">
    <source>
        <dbReference type="Proteomes" id="UP001145114"/>
    </source>
</evidence>
<keyword evidence="2" id="KW-1185">Reference proteome</keyword>